<feature type="domain" description="D-isomer specific 2-hydroxyacid dehydrogenase catalytic" evidence="5">
    <location>
        <begin position="20"/>
        <end position="309"/>
    </location>
</feature>
<proteinExistence type="inferred from homology"/>
<dbReference type="SUPFAM" id="SSF51735">
    <property type="entry name" value="NAD(P)-binding Rossmann-fold domains"/>
    <property type="match status" value="1"/>
</dbReference>
<dbReference type="CDD" id="cd12169">
    <property type="entry name" value="PGDH_like_1"/>
    <property type="match status" value="1"/>
</dbReference>
<dbReference type="Gene3D" id="3.40.50.720">
    <property type="entry name" value="NAD(P)-binding Rossmann-like Domain"/>
    <property type="match status" value="2"/>
</dbReference>
<dbReference type="InterPro" id="IPR050857">
    <property type="entry name" value="D-2-hydroxyacid_DH"/>
</dbReference>
<keyword evidence="8" id="KW-1185">Reference proteome</keyword>
<dbReference type="SUPFAM" id="SSF52283">
    <property type="entry name" value="Formate/glycerate dehydrogenase catalytic domain-like"/>
    <property type="match status" value="1"/>
</dbReference>
<evidence type="ECO:0000256" key="4">
    <source>
        <dbReference type="RuleBase" id="RU003719"/>
    </source>
</evidence>
<comment type="caution">
    <text evidence="7">The sequence shown here is derived from an EMBL/GenBank/DDBJ whole genome shotgun (WGS) entry which is preliminary data.</text>
</comment>
<name>A0ABN2SU51_9PSEU</name>
<evidence type="ECO:0000256" key="2">
    <source>
        <dbReference type="ARBA" id="ARBA00023002"/>
    </source>
</evidence>
<dbReference type="PROSITE" id="PS00671">
    <property type="entry name" value="D_2_HYDROXYACID_DH_3"/>
    <property type="match status" value="1"/>
</dbReference>
<dbReference type="InterPro" id="IPR029753">
    <property type="entry name" value="D-isomer_DH_CS"/>
</dbReference>
<dbReference type="InterPro" id="IPR036291">
    <property type="entry name" value="NAD(P)-bd_dom_sf"/>
</dbReference>
<protein>
    <submittedName>
        <fullName evidence="7">D-2-hydroxyacid dehydrogenase family protein</fullName>
    </submittedName>
</protein>
<dbReference type="Proteomes" id="UP001501116">
    <property type="component" value="Unassembled WGS sequence"/>
</dbReference>
<dbReference type="PANTHER" id="PTHR42789">
    <property type="entry name" value="D-ISOMER SPECIFIC 2-HYDROXYACID DEHYDROGENASE FAMILY PROTEIN (AFU_ORTHOLOGUE AFUA_6G10090)"/>
    <property type="match status" value="1"/>
</dbReference>
<sequence>MKIAILDDYQNVALGFADWDSLGAEIEVFTEPFADADEVVKRLAGFEAVVAMRERTRFPAEVLERLTELKLLVTTGKRNAAIDVAAATRLGIVVSATGYIPEPTAEHTWALILAAFRNLETELRALPGGGWQSTIGTGLHGKTLALLGLGRLGSRVARIGQAFGMETIAWSQNLTPEKAAEHDVTAVSKEDLFRRADVLSVHLVLSERSRGLVGAEEFALMKDSAILVNTSRGPIVDASALLEALHRRQIAKAALDVYETEPLPADHPLRTAPRTVLTPHIGYVTREVYEIFYGDAVEDIAAYQKGAPVRVLTGTA</sequence>
<evidence type="ECO:0000259" key="6">
    <source>
        <dbReference type="Pfam" id="PF02826"/>
    </source>
</evidence>
<dbReference type="PANTHER" id="PTHR42789:SF1">
    <property type="entry name" value="D-ISOMER SPECIFIC 2-HYDROXYACID DEHYDROGENASE FAMILY PROTEIN (AFU_ORTHOLOGUE AFUA_6G10090)"/>
    <property type="match status" value="1"/>
</dbReference>
<evidence type="ECO:0000313" key="7">
    <source>
        <dbReference type="EMBL" id="GAA1992436.1"/>
    </source>
</evidence>
<dbReference type="Pfam" id="PF02826">
    <property type="entry name" value="2-Hacid_dh_C"/>
    <property type="match status" value="1"/>
</dbReference>
<reference evidence="7 8" key="1">
    <citation type="journal article" date="2019" name="Int. J. Syst. Evol. Microbiol.">
        <title>The Global Catalogue of Microorganisms (GCM) 10K type strain sequencing project: providing services to taxonomists for standard genome sequencing and annotation.</title>
        <authorList>
            <consortium name="The Broad Institute Genomics Platform"/>
            <consortium name="The Broad Institute Genome Sequencing Center for Infectious Disease"/>
            <person name="Wu L."/>
            <person name="Ma J."/>
        </authorList>
    </citation>
    <scope>NUCLEOTIDE SEQUENCE [LARGE SCALE GENOMIC DNA]</scope>
    <source>
        <strain evidence="7 8">JCM 14545</strain>
    </source>
</reference>
<gene>
    <name evidence="7" type="ORF">GCM10009754_84240</name>
</gene>
<dbReference type="RefSeq" id="WP_344431611.1">
    <property type="nucleotide sequence ID" value="NZ_BAAANN010000065.1"/>
</dbReference>
<dbReference type="InterPro" id="IPR006140">
    <property type="entry name" value="D-isomer_DH_NAD-bd"/>
</dbReference>
<comment type="similarity">
    <text evidence="1 4">Belongs to the D-isomer specific 2-hydroxyacid dehydrogenase family.</text>
</comment>
<feature type="domain" description="D-isomer specific 2-hydroxyacid dehydrogenase NAD-binding" evidence="6">
    <location>
        <begin position="110"/>
        <end position="282"/>
    </location>
</feature>
<dbReference type="Pfam" id="PF00389">
    <property type="entry name" value="2-Hacid_dh"/>
    <property type="match status" value="1"/>
</dbReference>
<accession>A0ABN2SU51</accession>
<keyword evidence="3" id="KW-0520">NAD</keyword>
<organism evidence="7 8">
    <name type="scientific">Amycolatopsis minnesotensis</name>
    <dbReference type="NCBI Taxonomy" id="337894"/>
    <lineage>
        <taxon>Bacteria</taxon>
        <taxon>Bacillati</taxon>
        <taxon>Actinomycetota</taxon>
        <taxon>Actinomycetes</taxon>
        <taxon>Pseudonocardiales</taxon>
        <taxon>Pseudonocardiaceae</taxon>
        <taxon>Amycolatopsis</taxon>
    </lineage>
</organism>
<dbReference type="InterPro" id="IPR006139">
    <property type="entry name" value="D-isomer_2_OHA_DH_cat_dom"/>
</dbReference>
<evidence type="ECO:0000256" key="1">
    <source>
        <dbReference type="ARBA" id="ARBA00005854"/>
    </source>
</evidence>
<dbReference type="EMBL" id="BAAANN010000065">
    <property type="protein sequence ID" value="GAA1992436.1"/>
    <property type="molecule type" value="Genomic_DNA"/>
</dbReference>
<evidence type="ECO:0000259" key="5">
    <source>
        <dbReference type="Pfam" id="PF00389"/>
    </source>
</evidence>
<keyword evidence="2 4" id="KW-0560">Oxidoreductase</keyword>
<evidence type="ECO:0000256" key="3">
    <source>
        <dbReference type="ARBA" id="ARBA00023027"/>
    </source>
</evidence>
<evidence type="ECO:0000313" key="8">
    <source>
        <dbReference type="Proteomes" id="UP001501116"/>
    </source>
</evidence>